<dbReference type="GO" id="GO:0006384">
    <property type="term" value="P:transcription initiation at RNA polymerase III promoter"/>
    <property type="evidence" value="ECO:0007669"/>
    <property type="project" value="InterPro"/>
</dbReference>
<comment type="caution">
    <text evidence="1">The sequence shown here is derived from an EMBL/GenBank/DDBJ whole genome shotgun (WGS) entry which is preliminary data.</text>
</comment>
<dbReference type="EMBL" id="NMUH01003607">
    <property type="protein sequence ID" value="MQM06345.1"/>
    <property type="molecule type" value="Genomic_DNA"/>
</dbReference>
<name>A0A843WPD1_COLES</name>
<proteinExistence type="predicted"/>
<gene>
    <name evidence="1" type="ORF">Taro_039166</name>
</gene>
<dbReference type="GO" id="GO:0000127">
    <property type="term" value="C:transcription factor TFIIIC complex"/>
    <property type="evidence" value="ECO:0007669"/>
    <property type="project" value="InterPro"/>
</dbReference>
<dbReference type="Proteomes" id="UP000652761">
    <property type="component" value="Unassembled WGS sequence"/>
</dbReference>
<dbReference type="OrthoDB" id="6021743at2759"/>
<evidence type="ECO:0000313" key="1">
    <source>
        <dbReference type="EMBL" id="MQM06345.1"/>
    </source>
</evidence>
<dbReference type="PANTHER" id="PTHR15496">
    <property type="entry name" value="GENERAL TRANSCRIPTION FACTOR 3C POLYPEPTIDE 4 FAMILY"/>
    <property type="match status" value="1"/>
</dbReference>
<sequence>MNTLVVLQIHTLNSDLLNPMYQARTQKAAVEFFWTADQAVSNLLKGQLDYGSSILPEGDLSCWESNILWSLKQYQNIEKPLVLWDILAALLALKQTAPGFVEQLLLNWLSSWCLDLPSGFTLENILFHVQSSLPKINNHQIHLLNIICRRLIFSELKIEVPKSGEPYNEDKLNLWNELLIHSEKEMRVRLVCFSLGAALFLASRVSEASASNRKWLPVGVAQMERWVTINKELIEDRLLLLVLRVGELGERIKNVCDNQVKESCGLCSASVPFESPETAVCKATKSANHSVKSHKLQRCAVSMKLCSITNVPWFCTCCQRWAARLMPNAFFTKYNPSVDFGYVIESFTLFDHSKPLCPFCGIQLQRHAPNFLLAVNPV</sequence>
<accession>A0A843WPD1</accession>
<reference evidence="1" key="1">
    <citation type="submission" date="2017-07" db="EMBL/GenBank/DDBJ databases">
        <title>Taro Niue Genome Assembly and Annotation.</title>
        <authorList>
            <person name="Atibalentja N."/>
            <person name="Keating K."/>
            <person name="Fields C.J."/>
        </authorList>
    </citation>
    <scope>NUCLEOTIDE SEQUENCE</scope>
    <source>
        <strain evidence="1">Niue_2</strain>
        <tissue evidence="1">Leaf</tissue>
    </source>
</reference>
<organism evidence="1 2">
    <name type="scientific">Colocasia esculenta</name>
    <name type="common">Wild taro</name>
    <name type="synonym">Arum esculentum</name>
    <dbReference type="NCBI Taxonomy" id="4460"/>
    <lineage>
        <taxon>Eukaryota</taxon>
        <taxon>Viridiplantae</taxon>
        <taxon>Streptophyta</taxon>
        <taxon>Embryophyta</taxon>
        <taxon>Tracheophyta</taxon>
        <taxon>Spermatophyta</taxon>
        <taxon>Magnoliopsida</taxon>
        <taxon>Liliopsida</taxon>
        <taxon>Araceae</taxon>
        <taxon>Aroideae</taxon>
        <taxon>Colocasieae</taxon>
        <taxon>Colocasia</taxon>
    </lineage>
</organism>
<evidence type="ECO:0000313" key="2">
    <source>
        <dbReference type="Proteomes" id="UP000652761"/>
    </source>
</evidence>
<keyword evidence="2" id="KW-1185">Reference proteome</keyword>
<protein>
    <submittedName>
        <fullName evidence="1">Uncharacterized protein</fullName>
    </submittedName>
</protein>
<dbReference type="AlphaFoldDB" id="A0A843WPD1"/>
<dbReference type="PANTHER" id="PTHR15496:SF2">
    <property type="entry name" value="GENERAL TRANSCRIPTION FACTOR 3C POLYPEPTIDE 4"/>
    <property type="match status" value="1"/>
</dbReference>
<dbReference type="GO" id="GO:0004402">
    <property type="term" value="F:histone acetyltransferase activity"/>
    <property type="evidence" value="ECO:0007669"/>
    <property type="project" value="InterPro"/>
</dbReference>
<dbReference type="InterPro" id="IPR044230">
    <property type="entry name" value="GTF3C4"/>
</dbReference>